<evidence type="ECO:0000256" key="1">
    <source>
        <dbReference type="ARBA" id="ARBA00004418"/>
    </source>
</evidence>
<accession>A0ABM8T6E3</accession>
<dbReference type="Pfam" id="PF17803">
    <property type="entry name" value="Cadherin_4"/>
    <property type="match status" value="1"/>
</dbReference>
<proteinExistence type="predicted"/>
<evidence type="ECO:0000313" key="5">
    <source>
        <dbReference type="Proteomes" id="UP000674425"/>
    </source>
</evidence>
<gene>
    <name evidence="4" type="ORF">R69658_07540</name>
</gene>
<keyword evidence="2" id="KW-0732">Signal</keyword>
<feature type="signal peptide" evidence="2">
    <location>
        <begin position="1"/>
        <end position="32"/>
    </location>
</feature>
<dbReference type="SUPFAM" id="SSF117074">
    <property type="entry name" value="Hypothetical protein PA1324"/>
    <property type="match status" value="1"/>
</dbReference>
<dbReference type="PROSITE" id="PS51257">
    <property type="entry name" value="PROKAR_LIPOPROTEIN"/>
    <property type="match status" value="1"/>
</dbReference>
<dbReference type="InterPro" id="IPR008972">
    <property type="entry name" value="Cupredoxin"/>
</dbReference>
<dbReference type="Proteomes" id="UP000674425">
    <property type="component" value="Unassembled WGS sequence"/>
</dbReference>
<sequence length="1191" mass="121578">MRSTQFKATLFDVFKAGVTASILLTASSISCAQVVNLTAKATTATLPDGQAVPMWGYTCTPAAVAPATCAAANPGAGANWSPVVITVPPGPLTVNLTNSLPGAVPTSLVVVGQLGGGLGTTATNMPSPPHPTQTATTWPIASSASGATFTPPAQGPRVQSFATEVATGKTTALTWSNLNPGTYLIESGTHPSIQGPMGLYGVLVVKAPVGGTVSCPVASQRYQAYTNPAICYDADVPLVLSEIDPVQNTAVAAAVTTAGFSETLAWSGQPGGCGDSKSTAFGTCYPPTVNYDPRYYLINGVAFDRTNPGGSSFAATAPVATGQVLMRFVNAGLRMHVPSVVGAQTGNPVASGFSLIAEDGNVLPGNPRVQSEVFLAAGKTYDVMMNAPATGATALPVFDRELSLSTNNQRDGGMQAYIAVNGGALPTSGAANQNAIANSSTYFFVPGTTLTVSDPAKGVKAKDVNVYGVEVKTTTTGGALTLNPDGTFVYVPNAGTTADSFVYQANGNPAVSATVTLSACSAGNGCLSGPPVASNGAYVSNIASRLQIGAPGVLANASDPKGLPLTAAISGAVTGGTVTLNPDGSFTAIPTTPPVGSSATATMTFKYTAKNSQNTSSTAATVTVTFKGGSGLIVKPLDAPSMAPGKTAVQLADYRWIIEEDRTFQIDPACQTTATTRPASCPPLPVPSLGANFHTSYMPVVAAGCVGKVACESGQTVYDPASNSHLPAVCDIGNGVCRTTAAQQVPVNPAQVSLDPTKHYYISILPGDAGNSFGNGAGTPQPVNPANPSGPQRQFDISKDCPSGPGGADFAPGTGKCGHTMGGAPIAPGQTTVNVLLQETPLATAKVSVFVFEDDAPLNGEVDVSGGTDTFGTAREPGLGGFEIKLFDDAGGTGDATGQMTYDMFNMPLSNSLQGTIDPISGLNACPISTSTDGLVGMVPTCPKFESDGKTISPLVGQAIIANLMPGRYGVVATPAADRIGRGEEWLQTNTLDGQKAHDAFIKVGGPAYFQEFGPAGFHVAVGFANPKIINARLPILCAGATCNNGLKGRVTNLHYSRPPNENLYGAGSRTSLSFTQCYISVGDPDGEDVAFTKCNADGTFSFSGLPAGTFRITIFDQWNDQIVDGLATAVQLAGGQTTDVGDISVLQWHTNLYTRTFMDLNGSGVSQASDPGLALVPEHEHVSRWEFGAF</sequence>
<comment type="caution">
    <text evidence="4">The sequence shown here is derived from an EMBL/GenBank/DDBJ whole genome shotgun (WGS) entry which is preliminary data.</text>
</comment>
<evidence type="ECO:0000256" key="2">
    <source>
        <dbReference type="SAM" id="SignalP"/>
    </source>
</evidence>
<dbReference type="RefSeq" id="WP_200622504.1">
    <property type="nucleotide sequence ID" value="NZ_CAJNAU010000153.1"/>
</dbReference>
<feature type="chain" id="PRO_5046963967" description="RapA2 cadherin-like domain-containing protein" evidence="2">
    <location>
        <begin position="33"/>
        <end position="1191"/>
    </location>
</feature>
<name>A0ABM8T6E3_9BURK</name>
<dbReference type="Gene3D" id="2.60.40.420">
    <property type="entry name" value="Cupredoxins - blue copper proteins"/>
    <property type="match status" value="1"/>
</dbReference>
<keyword evidence="5" id="KW-1185">Reference proteome</keyword>
<evidence type="ECO:0000259" key="3">
    <source>
        <dbReference type="Pfam" id="PF17803"/>
    </source>
</evidence>
<protein>
    <recommendedName>
        <fullName evidence="3">RapA2 cadherin-like domain-containing protein</fullName>
    </recommendedName>
</protein>
<dbReference type="InterPro" id="IPR040853">
    <property type="entry name" value="RapA2_cadherin-like"/>
</dbReference>
<organism evidence="4 5">
    <name type="scientific">Paraburkholderia aspalathi</name>
    <dbReference type="NCBI Taxonomy" id="1324617"/>
    <lineage>
        <taxon>Bacteria</taxon>
        <taxon>Pseudomonadati</taxon>
        <taxon>Pseudomonadota</taxon>
        <taxon>Betaproteobacteria</taxon>
        <taxon>Burkholderiales</taxon>
        <taxon>Burkholderiaceae</taxon>
        <taxon>Paraburkholderia</taxon>
    </lineage>
</organism>
<comment type="subcellular location">
    <subcellularLocation>
        <location evidence="1">Periplasm</location>
    </subcellularLocation>
</comment>
<evidence type="ECO:0000313" key="4">
    <source>
        <dbReference type="EMBL" id="CAE6859281.1"/>
    </source>
</evidence>
<feature type="domain" description="RapA2 cadherin-like" evidence="3">
    <location>
        <begin position="530"/>
        <end position="587"/>
    </location>
</feature>
<dbReference type="EMBL" id="CAJNAU010000153">
    <property type="protein sequence ID" value="CAE6859281.1"/>
    <property type="molecule type" value="Genomic_DNA"/>
</dbReference>
<reference evidence="4 5" key="1">
    <citation type="submission" date="2021-02" db="EMBL/GenBank/DDBJ databases">
        <authorList>
            <person name="Vanwijnsberghe S."/>
        </authorList>
    </citation>
    <scope>NUCLEOTIDE SEQUENCE [LARGE SCALE GENOMIC DNA]</scope>
    <source>
        <strain evidence="4 5">R-69658</strain>
    </source>
</reference>